<proteinExistence type="inferred from homology"/>
<dbReference type="InterPro" id="IPR050390">
    <property type="entry name" value="C5-Methyltransferase"/>
</dbReference>
<keyword evidence="2 6" id="KW-0808">Transferase</keyword>
<dbReference type="InterPro" id="IPR018117">
    <property type="entry name" value="C5_DNA_meth_AS"/>
</dbReference>
<dbReference type="SUPFAM" id="SSF53335">
    <property type="entry name" value="S-adenosyl-L-methionine-dependent methyltransferases"/>
    <property type="match status" value="1"/>
</dbReference>
<evidence type="ECO:0000256" key="7">
    <source>
        <dbReference type="RuleBase" id="RU000416"/>
    </source>
</evidence>
<evidence type="ECO:0000313" key="10">
    <source>
        <dbReference type="Proteomes" id="UP000193431"/>
    </source>
</evidence>
<dbReference type="PANTHER" id="PTHR10629">
    <property type="entry name" value="CYTOSINE-SPECIFIC METHYLTRANSFERASE"/>
    <property type="match status" value="1"/>
</dbReference>
<dbReference type="RefSeq" id="WP_085765665.1">
    <property type="nucleotide sequence ID" value="NZ_CP019344.1"/>
</dbReference>
<name>A0A1W6MGZ3_9FLAO</name>
<reference evidence="9 10" key="1">
    <citation type="submission" date="2016-11" db="EMBL/GenBank/DDBJ databases">
        <title>Trade-off between light-utilization and light-protection in marine flavobacteria.</title>
        <authorList>
            <person name="Kumagai Y."/>
        </authorList>
    </citation>
    <scope>NUCLEOTIDE SEQUENCE [LARGE SCALE GENOMIC DNA]</scope>
    <source>
        <strain evidence="9 10">JCM 13191</strain>
    </source>
</reference>
<protein>
    <recommendedName>
        <fullName evidence="8">Cytosine-specific methyltransferase</fullName>
        <ecNumber evidence="8">2.1.1.37</ecNumber>
    </recommendedName>
</protein>
<evidence type="ECO:0000256" key="3">
    <source>
        <dbReference type="ARBA" id="ARBA00022691"/>
    </source>
</evidence>
<dbReference type="Gene3D" id="3.40.50.150">
    <property type="entry name" value="Vaccinia Virus protein VP39"/>
    <property type="match status" value="1"/>
</dbReference>
<dbReference type="PANTHER" id="PTHR10629:SF52">
    <property type="entry name" value="DNA (CYTOSINE-5)-METHYLTRANSFERASE 1"/>
    <property type="match status" value="1"/>
</dbReference>
<dbReference type="GO" id="GO:0009307">
    <property type="term" value="P:DNA restriction-modification system"/>
    <property type="evidence" value="ECO:0007669"/>
    <property type="project" value="UniProtKB-KW"/>
</dbReference>
<dbReference type="REBASE" id="200769">
    <property type="entry name" value="M.Nsp13191ORF1975P"/>
</dbReference>
<dbReference type="InterPro" id="IPR029063">
    <property type="entry name" value="SAM-dependent_MTases_sf"/>
</dbReference>
<dbReference type="PROSITE" id="PS00094">
    <property type="entry name" value="C5_MTASE_1"/>
    <property type="match status" value="1"/>
</dbReference>
<accession>A0A1W6MGZ3</accession>
<dbReference type="GO" id="GO:0032259">
    <property type="term" value="P:methylation"/>
    <property type="evidence" value="ECO:0007669"/>
    <property type="project" value="UniProtKB-KW"/>
</dbReference>
<organism evidence="9 10">
    <name type="scientific">Nonlabens spongiae</name>
    <dbReference type="NCBI Taxonomy" id="331648"/>
    <lineage>
        <taxon>Bacteria</taxon>
        <taxon>Pseudomonadati</taxon>
        <taxon>Bacteroidota</taxon>
        <taxon>Flavobacteriia</taxon>
        <taxon>Flavobacteriales</taxon>
        <taxon>Flavobacteriaceae</taxon>
        <taxon>Nonlabens</taxon>
    </lineage>
</organism>
<evidence type="ECO:0000256" key="4">
    <source>
        <dbReference type="ARBA" id="ARBA00022747"/>
    </source>
</evidence>
<dbReference type="Proteomes" id="UP000193431">
    <property type="component" value="Chromosome"/>
</dbReference>
<dbReference type="Gene3D" id="3.90.120.10">
    <property type="entry name" value="DNA Methylase, subunit A, domain 2"/>
    <property type="match status" value="1"/>
</dbReference>
<keyword evidence="1 6" id="KW-0489">Methyltransferase</keyword>
<evidence type="ECO:0000313" key="9">
    <source>
        <dbReference type="EMBL" id="ARN76865.1"/>
    </source>
</evidence>
<gene>
    <name evidence="9" type="ORF">BST97_01975</name>
</gene>
<sequence length="341" mass="39346">MKYWEEINEKLKPWIDTDLDKTVLDLFAGCGGLSLGFEANGFKTIGYEMDENATKTYNKNLLGKCFQQKLATDTEYPKADIVIGGPPCQPFSVGGKQLGLKDSRDGFPIFLSAIQQIDPEVLLFENVRGMLYKNKWYLKEVIDELENLGYFINYALLNAKDYEVPQNRERVIVLGTKKRNRLPKKINRKVTAGEALGELAFQFNDNSKFFTKSMDEYVAKYEKASKCINPRDLYLNRPARTLTCRNLAGATGDMHRVRLKDGRRRRITVREAARLQSFPDWFTFVGTETNQFYQIGNAVAPYFAFHLAKNVKNYLSNEQTYLITENQQFKLFENEAIYQSR</sequence>
<evidence type="ECO:0000256" key="1">
    <source>
        <dbReference type="ARBA" id="ARBA00022603"/>
    </source>
</evidence>
<keyword evidence="4" id="KW-0680">Restriction system</keyword>
<dbReference type="EC" id="2.1.1.37" evidence="8"/>
<dbReference type="STRING" id="331648.BST97_01975"/>
<dbReference type="NCBIfam" id="TIGR00675">
    <property type="entry name" value="dcm"/>
    <property type="match status" value="1"/>
</dbReference>
<dbReference type="GO" id="GO:0003886">
    <property type="term" value="F:DNA (cytosine-5-)-methyltransferase activity"/>
    <property type="evidence" value="ECO:0007669"/>
    <property type="project" value="UniProtKB-EC"/>
</dbReference>
<evidence type="ECO:0000256" key="8">
    <source>
        <dbReference type="RuleBase" id="RU000417"/>
    </source>
</evidence>
<keyword evidence="3 6" id="KW-0949">S-adenosyl-L-methionine</keyword>
<dbReference type="GO" id="GO:0044027">
    <property type="term" value="P:negative regulation of gene expression via chromosomal CpG island methylation"/>
    <property type="evidence" value="ECO:0007669"/>
    <property type="project" value="TreeGrafter"/>
</dbReference>
<dbReference type="GO" id="GO:0003677">
    <property type="term" value="F:DNA binding"/>
    <property type="evidence" value="ECO:0007669"/>
    <property type="project" value="TreeGrafter"/>
</dbReference>
<dbReference type="InterPro" id="IPR001525">
    <property type="entry name" value="C5_MeTfrase"/>
</dbReference>
<dbReference type="OrthoDB" id="32195at2"/>
<dbReference type="PRINTS" id="PR00105">
    <property type="entry name" value="C5METTRFRASE"/>
</dbReference>
<dbReference type="EMBL" id="CP019344">
    <property type="protein sequence ID" value="ARN76865.1"/>
    <property type="molecule type" value="Genomic_DNA"/>
</dbReference>
<comment type="catalytic activity">
    <reaction evidence="5 8">
        <text>a 2'-deoxycytidine in DNA + S-adenosyl-L-methionine = a 5-methyl-2'-deoxycytidine in DNA + S-adenosyl-L-homocysteine + H(+)</text>
        <dbReference type="Rhea" id="RHEA:13681"/>
        <dbReference type="Rhea" id="RHEA-COMP:11369"/>
        <dbReference type="Rhea" id="RHEA-COMP:11370"/>
        <dbReference type="ChEBI" id="CHEBI:15378"/>
        <dbReference type="ChEBI" id="CHEBI:57856"/>
        <dbReference type="ChEBI" id="CHEBI:59789"/>
        <dbReference type="ChEBI" id="CHEBI:85452"/>
        <dbReference type="ChEBI" id="CHEBI:85454"/>
        <dbReference type="EC" id="2.1.1.37"/>
    </reaction>
</comment>
<dbReference type="Pfam" id="PF00145">
    <property type="entry name" value="DNA_methylase"/>
    <property type="match status" value="1"/>
</dbReference>
<evidence type="ECO:0000256" key="2">
    <source>
        <dbReference type="ARBA" id="ARBA00022679"/>
    </source>
</evidence>
<feature type="active site" evidence="6">
    <location>
        <position position="88"/>
    </location>
</feature>
<evidence type="ECO:0000256" key="6">
    <source>
        <dbReference type="PROSITE-ProRule" id="PRU01016"/>
    </source>
</evidence>
<dbReference type="PROSITE" id="PS51679">
    <property type="entry name" value="SAM_MT_C5"/>
    <property type="match status" value="1"/>
</dbReference>
<evidence type="ECO:0000256" key="5">
    <source>
        <dbReference type="ARBA" id="ARBA00047422"/>
    </source>
</evidence>
<comment type="similarity">
    <text evidence="6 7">Belongs to the class I-like SAM-binding methyltransferase superfamily. C5-methyltransferase family.</text>
</comment>
<keyword evidence="10" id="KW-1185">Reference proteome</keyword>
<dbReference type="AlphaFoldDB" id="A0A1W6MGZ3"/>